<dbReference type="OMA" id="ICRECAS"/>
<reference evidence="9" key="1">
    <citation type="submission" date="2025-08" db="UniProtKB">
        <authorList>
            <consortium name="RefSeq"/>
        </authorList>
    </citation>
    <scope>IDENTIFICATION</scope>
</reference>
<dbReference type="InterPro" id="IPR001841">
    <property type="entry name" value="Znf_RING"/>
</dbReference>
<dbReference type="RefSeq" id="XP_022111086.1">
    <property type="nucleotide sequence ID" value="XM_022255394.1"/>
</dbReference>
<dbReference type="InterPro" id="IPR013083">
    <property type="entry name" value="Znf_RING/FYVE/PHD"/>
</dbReference>
<dbReference type="PANTHER" id="PTHR25462:SF296">
    <property type="entry name" value="MEIOTIC P26, ISOFORM F"/>
    <property type="match status" value="1"/>
</dbReference>
<dbReference type="KEGG" id="aplc:110990401"/>
<gene>
    <name evidence="9" type="primary">LOC110990401</name>
</gene>
<dbReference type="PROSITE" id="PS00518">
    <property type="entry name" value="ZF_RING_1"/>
    <property type="match status" value="1"/>
</dbReference>
<organism evidence="8 9">
    <name type="scientific">Acanthaster planci</name>
    <name type="common">Crown-of-thorns starfish</name>
    <dbReference type="NCBI Taxonomy" id="133434"/>
    <lineage>
        <taxon>Eukaryota</taxon>
        <taxon>Metazoa</taxon>
        <taxon>Echinodermata</taxon>
        <taxon>Eleutherozoa</taxon>
        <taxon>Asterozoa</taxon>
        <taxon>Asteroidea</taxon>
        <taxon>Valvatacea</taxon>
        <taxon>Valvatida</taxon>
        <taxon>Acanthasteridae</taxon>
        <taxon>Acanthaster</taxon>
    </lineage>
</organism>
<keyword evidence="1" id="KW-0479">Metal-binding</keyword>
<evidence type="ECO:0000313" key="9">
    <source>
        <dbReference type="RefSeq" id="XP_022111086.1"/>
    </source>
</evidence>
<dbReference type="Pfam" id="PF00643">
    <property type="entry name" value="zf-B_box"/>
    <property type="match status" value="1"/>
</dbReference>
<dbReference type="InterPro" id="IPR018957">
    <property type="entry name" value="Znf_C3HC4_RING-type"/>
</dbReference>
<evidence type="ECO:0000256" key="4">
    <source>
        <dbReference type="PROSITE-ProRule" id="PRU00024"/>
    </source>
</evidence>
<dbReference type="InterPro" id="IPR017907">
    <property type="entry name" value="Znf_RING_CS"/>
</dbReference>
<dbReference type="GeneID" id="110990401"/>
<dbReference type="PROSITE" id="PS50089">
    <property type="entry name" value="ZF_RING_2"/>
    <property type="match status" value="1"/>
</dbReference>
<evidence type="ECO:0000256" key="5">
    <source>
        <dbReference type="SAM" id="Coils"/>
    </source>
</evidence>
<keyword evidence="2 4" id="KW-0863">Zinc-finger</keyword>
<feature type="domain" description="RING-type" evidence="6">
    <location>
        <begin position="21"/>
        <end position="65"/>
    </location>
</feature>
<feature type="non-terminal residue" evidence="9">
    <location>
        <position position="327"/>
    </location>
</feature>
<feature type="domain" description="B box-type" evidence="7">
    <location>
        <begin position="102"/>
        <end position="149"/>
    </location>
</feature>
<evidence type="ECO:0000259" key="6">
    <source>
        <dbReference type="PROSITE" id="PS50089"/>
    </source>
</evidence>
<keyword evidence="8" id="KW-1185">Reference proteome</keyword>
<evidence type="ECO:0000256" key="1">
    <source>
        <dbReference type="ARBA" id="ARBA00022723"/>
    </source>
</evidence>
<dbReference type="PROSITE" id="PS50119">
    <property type="entry name" value="ZF_BBOX"/>
    <property type="match status" value="2"/>
</dbReference>
<dbReference type="OrthoDB" id="342730at2759"/>
<evidence type="ECO:0000259" key="7">
    <source>
        <dbReference type="PROSITE" id="PS50119"/>
    </source>
</evidence>
<evidence type="ECO:0000256" key="3">
    <source>
        <dbReference type="ARBA" id="ARBA00022833"/>
    </source>
</evidence>
<name>A0A8B8A568_ACAPL</name>
<proteinExistence type="predicted"/>
<keyword evidence="5" id="KW-0175">Coiled coil</keyword>
<sequence length="327" mass="36823">MATATAVSSGQYMISRHHLECPICSERFQRPKILDCLHSFCEQCLLTYCSTKHQGCTEIPCPVCRQETQLSEAGIKGLKNNFYLIGLVEEIELQDKLVSSSDTKLLCAVCESVNEVTYHCMDCEQNICLLCSKLHLRFAATASHTVATLTDIRGGKITPQKKSIKRHPGCLTHDGEPTRFFCSTCKTLICRDCTVLDHRQPEHVYIDRNQAASTYKQSLTDSCSLLEEPLKQLQESLEVVSKMKQDLNITAEKVISEVQDRAAKIRAEVTAQENRIIDDITNIQSDRLQKLAEYEKTMSLASERIQHSLETAREVTRTAADSEFLSL</sequence>
<dbReference type="InterPro" id="IPR047153">
    <property type="entry name" value="TRIM45/56/19-like"/>
</dbReference>
<protein>
    <submittedName>
        <fullName evidence="9">E3 ubiquitin-protein ligase TRIM56-like</fullName>
    </submittedName>
</protein>
<dbReference type="Gene3D" id="3.30.160.60">
    <property type="entry name" value="Classic Zinc Finger"/>
    <property type="match status" value="1"/>
</dbReference>
<feature type="domain" description="B box-type" evidence="7">
    <location>
        <begin position="165"/>
        <end position="208"/>
    </location>
</feature>
<dbReference type="SMART" id="SM00336">
    <property type="entry name" value="BBOX"/>
    <property type="match status" value="2"/>
</dbReference>
<dbReference type="AlphaFoldDB" id="A0A8B8A568"/>
<feature type="coiled-coil region" evidence="5">
    <location>
        <begin position="230"/>
        <end position="275"/>
    </location>
</feature>
<dbReference type="InterPro" id="IPR000315">
    <property type="entry name" value="Znf_B-box"/>
</dbReference>
<dbReference type="GO" id="GO:0008270">
    <property type="term" value="F:zinc ion binding"/>
    <property type="evidence" value="ECO:0007669"/>
    <property type="project" value="UniProtKB-KW"/>
</dbReference>
<dbReference type="SMART" id="SM00184">
    <property type="entry name" value="RING"/>
    <property type="match status" value="1"/>
</dbReference>
<dbReference type="Proteomes" id="UP000694845">
    <property type="component" value="Unplaced"/>
</dbReference>
<dbReference type="SUPFAM" id="SSF57850">
    <property type="entry name" value="RING/U-box"/>
    <property type="match status" value="1"/>
</dbReference>
<dbReference type="SUPFAM" id="SSF57845">
    <property type="entry name" value="B-box zinc-binding domain"/>
    <property type="match status" value="1"/>
</dbReference>
<dbReference type="Pfam" id="PF00097">
    <property type="entry name" value="zf-C3HC4"/>
    <property type="match status" value="1"/>
</dbReference>
<accession>A0A8B8A568</accession>
<evidence type="ECO:0000313" key="8">
    <source>
        <dbReference type="Proteomes" id="UP000694845"/>
    </source>
</evidence>
<keyword evidence="3" id="KW-0862">Zinc</keyword>
<evidence type="ECO:0000256" key="2">
    <source>
        <dbReference type="ARBA" id="ARBA00022771"/>
    </source>
</evidence>
<dbReference type="PANTHER" id="PTHR25462">
    <property type="entry name" value="BONUS, ISOFORM C-RELATED"/>
    <property type="match status" value="1"/>
</dbReference>
<dbReference type="Gene3D" id="3.30.40.10">
    <property type="entry name" value="Zinc/RING finger domain, C3HC4 (zinc finger)"/>
    <property type="match status" value="1"/>
</dbReference>